<evidence type="ECO:0000259" key="1">
    <source>
        <dbReference type="PROSITE" id="PS50075"/>
    </source>
</evidence>
<sequence>MLDEFKKLMKEQYDIDNIELSSNFKTDFDLSSFDFIELICLVEERYGIEMDEDDYKSLNTVEDMITYIQEKIV</sequence>
<protein>
    <submittedName>
        <fullName evidence="2">Acyl carrier protein</fullName>
    </submittedName>
</protein>
<feature type="domain" description="Carrier" evidence="1">
    <location>
        <begin position="1"/>
        <end position="72"/>
    </location>
</feature>
<dbReference type="Gene3D" id="1.10.1200.10">
    <property type="entry name" value="ACP-like"/>
    <property type="match status" value="1"/>
</dbReference>
<dbReference type="AlphaFoldDB" id="A0A1M5W6Y2"/>
<dbReference type="SUPFAM" id="SSF47336">
    <property type="entry name" value="ACP-like"/>
    <property type="match status" value="1"/>
</dbReference>
<dbReference type="InterPro" id="IPR036736">
    <property type="entry name" value="ACP-like_sf"/>
</dbReference>
<dbReference type="PROSITE" id="PS50075">
    <property type="entry name" value="CARRIER"/>
    <property type="match status" value="1"/>
</dbReference>
<evidence type="ECO:0000313" key="3">
    <source>
        <dbReference type="Proteomes" id="UP000184278"/>
    </source>
</evidence>
<dbReference type="GeneID" id="89510159"/>
<name>A0A1M5W6Y2_BUTFI</name>
<dbReference type="InterPro" id="IPR009081">
    <property type="entry name" value="PP-bd_ACP"/>
</dbReference>
<dbReference type="Proteomes" id="UP000184278">
    <property type="component" value="Unassembled WGS sequence"/>
</dbReference>
<accession>A0A1M5W6Y2</accession>
<organism evidence="2 3">
    <name type="scientific">Butyrivibrio fibrisolvens DSM 3071</name>
    <dbReference type="NCBI Taxonomy" id="1121131"/>
    <lineage>
        <taxon>Bacteria</taxon>
        <taxon>Bacillati</taxon>
        <taxon>Bacillota</taxon>
        <taxon>Clostridia</taxon>
        <taxon>Lachnospirales</taxon>
        <taxon>Lachnospiraceae</taxon>
        <taxon>Butyrivibrio</taxon>
    </lineage>
</organism>
<dbReference type="Pfam" id="PF00550">
    <property type="entry name" value="PP-binding"/>
    <property type="match status" value="1"/>
</dbReference>
<dbReference type="RefSeq" id="WP_073385894.1">
    <property type="nucleotide sequence ID" value="NZ_FQXK01000007.1"/>
</dbReference>
<dbReference type="OrthoDB" id="9804551at2"/>
<proteinExistence type="predicted"/>
<dbReference type="EMBL" id="FQXK01000007">
    <property type="protein sequence ID" value="SHH83225.1"/>
    <property type="molecule type" value="Genomic_DNA"/>
</dbReference>
<dbReference type="STRING" id="1121131.SAMN02745229_00931"/>
<reference evidence="3" key="1">
    <citation type="submission" date="2016-11" db="EMBL/GenBank/DDBJ databases">
        <authorList>
            <person name="Varghese N."/>
            <person name="Submissions S."/>
        </authorList>
    </citation>
    <scope>NUCLEOTIDE SEQUENCE [LARGE SCALE GENOMIC DNA]</scope>
    <source>
        <strain evidence="3">DSM 3071</strain>
    </source>
</reference>
<gene>
    <name evidence="2" type="ORF">SAMN02745229_00931</name>
</gene>
<keyword evidence="3" id="KW-1185">Reference proteome</keyword>
<evidence type="ECO:0000313" key="2">
    <source>
        <dbReference type="EMBL" id="SHH83225.1"/>
    </source>
</evidence>